<dbReference type="Proteomes" id="UP000005551">
    <property type="component" value="Unassembled WGS sequence"/>
</dbReference>
<dbReference type="Gene3D" id="3.30.2010.10">
    <property type="entry name" value="Metalloproteases ('zincins'), catalytic domain"/>
    <property type="match status" value="1"/>
</dbReference>
<reference evidence="2 3" key="1">
    <citation type="submission" date="2012-05" db="EMBL/GenBank/DDBJ databases">
        <title>Genome sequence of Nitritalea halalkaliphila LW7.</title>
        <authorList>
            <person name="Jangir P.K."/>
            <person name="Singh A."/>
            <person name="Shivaji S."/>
            <person name="Sharma R."/>
        </authorList>
    </citation>
    <scope>NUCLEOTIDE SEQUENCE [LARGE SCALE GENOMIC DNA]</scope>
    <source>
        <strain evidence="2 3">LW7</strain>
    </source>
</reference>
<keyword evidence="3" id="KW-1185">Reference proteome</keyword>
<protein>
    <recommendedName>
        <fullName evidence="1">YgjP-like metallopeptidase domain-containing protein</fullName>
    </recommendedName>
</protein>
<dbReference type="STRING" id="1189621.A3SI_16125"/>
<dbReference type="AlphaFoldDB" id="I5BXV0"/>
<evidence type="ECO:0000313" key="2">
    <source>
        <dbReference type="EMBL" id="EIM74402.1"/>
    </source>
</evidence>
<comment type="caution">
    <text evidence="2">The sequence shown here is derived from an EMBL/GenBank/DDBJ whole genome shotgun (WGS) entry which is preliminary data.</text>
</comment>
<evidence type="ECO:0000259" key="1">
    <source>
        <dbReference type="Pfam" id="PF01863"/>
    </source>
</evidence>
<dbReference type="PANTHER" id="PTHR30399:SF1">
    <property type="entry name" value="UTP PYROPHOSPHATASE"/>
    <property type="match status" value="1"/>
</dbReference>
<evidence type="ECO:0000313" key="3">
    <source>
        <dbReference type="Proteomes" id="UP000005551"/>
    </source>
</evidence>
<dbReference type="CDD" id="cd07344">
    <property type="entry name" value="M48_yhfN_like"/>
    <property type="match status" value="1"/>
</dbReference>
<dbReference type="InterPro" id="IPR002725">
    <property type="entry name" value="YgjP-like_metallopeptidase"/>
</dbReference>
<accession>I5BXV0</accession>
<dbReference type="InterPro" id="IPR053136">
    <property type="entry name" value="UTP_pyrophosphatase-like"/>
</dbReference>
<name>I5BXV0_9BACT</name>
<feature type="domain" description="YgjP-like metallopeptidase" evidence="1">
    <location>
        <begin position="2"/>
        <end position="119"/>
    </location>
</feature>
<organism evidence="2 3">
    <name type="scientific">Nitritalea halalkaliphila LW7</name>
    <dbReference type="NCBI Taxonomy" id="1189621"/>
    <lineage>
        <taxon>Bacteria</taxon>
        <taxon>Pseudomonadati</taxon>
        <taxon>Bacteroidota</taxon>
        <taxon>Cytophagia</taxon>
        <taxon>Cytophagales</taxon>
        <taxon>Cyclobacteriaceae</taxon>
        <taxon>Nitritalea</taxon>
    </lineage>
</organism>
<gene>
    <name evidence="2" type="ORF">A3SI_16125</name>
</gene>
<sequence length="126" mass="14818">MYVKPSYTTEQKAELLKEWYRAELKEVLAELLPKWEKILGVRANEVKVQTMRTKWGSCNTDKGNLLFNIELAKKPYDCIEYVVVHELAHLLERTHNDNFIAYLDKYLPNWKHLKEELNSLPVGQVG</sequence>
<proteinExistence type="predicted"/>
<dbReference type="Pfam" id="PF01863">
    <property type="entry name" value="YgjP-like"/>
    <property type="match status" value="1"/>
</dbReference>
<dbReference type="RefSeq" id="WP_009056631.1">
    <property type="nucleotide sequence ID" value="NZ_AJYA01000043.1"/>
</dbReference>
<dbReference type="EMBL" id="AJYA01000043">
    <property type="protein sequence ID" value="EIM74402.1"/>
    <property type="molecule type" value="Genomic_DNA"/>
</dbReference>
<dbReference type="PANTHER" id="PTHR30399">
    <property type="entry name" value="UNCHARACTERIZED PROTEIN YGJP"/>
    <property type="match status" value="1"/>
</dbReference>